<feature type="domain" description="Quinolinate phosphoribosyl transferase N-terminal" evidence="15">
    <location>
        <begin position="28"/>
        <end position="107"/>
    </location>
</feature>
<comment type="caution">
    <text evidence="16">The sequence shown here is derived from an EMBL/GenBank/DDBJ whole genome shotgun (WGS) entry which is preliminary data.</text>
</comment>
<dbReference type="EC" id="2.4.2.19" evidence="5"/>
<feature type="binding site" evidence="13">
    <location>
        <position position="215"/>
    </location>
    <ligand>
        <name>substrate</name>
    </ligand>
</feature>
<dbReference type="AlphaFoldDB" id="A0A317KXZ4"/>
<evidence type="ECO:0000256" key="4">
    <source>
        <dbReference type="ARBA" id="ARBA00011218"/>
    </source>
</evidence>
<keyword evidence="6" id="KW-0662">Pyridine nucleotide biosynthesis</keyword>
<accession>A0A317KXZ4</accession>
<dbReference type="PIRSF" id="PIRSF006250">
    <property type="entry name" value="NadC_ModD"/>
    <property type="match status" value="1"/>
</dbReference>
<protein>
    <recommendedName>
        <fullName evidence="11">Probable nicotinate-nucleotide pyrophosphorylase [carboxylating]</fullName>
        <ecNumber evidence="5">2.4.2.19</ecNumber>
    </recommendedName>
    <alternativeName>
        <fullName evidence="9">Quinolinate phosphoribosyltransferase [decarboxylating]</fullName>
    </alternativeName>
</protein>
<evidence type="ECO:0000256" key="6">
    <source>
        <dbReference type="ARBA" id="ARBA00022642"/>
    </source>
</evidence>
<dbReference type="InterPro" id="IPR013785">
    <property type="entry name" value="Aldolase_TIM"/>
</dbReference>
<evidence type="ECO:0000256" key="11">
    <source>
        <dbReference type="ARBA" id="ARBA00069173"/>
    </source>
</evidence>
<gene>
    <name evidence="16" type="ORF">DLJ74_07860</name>
</gene>
<evidence type="ECO:0000256" key="1">
    <source>
        <dbReference type="ARBA" id="ARBA00003237"/>
    </source>
</evidence>
<organism evidence="16 17">
    <name type="scientific">Gracilibacillus dipsosauri</name>
    <dbReference type="NCBI Taxonomy" id="178340"/>
    <lineage>
        <taxon>Bacteria</taxon>
        <taxon>Bacillati</taxon>
        <taxon>Bacillota</taxon>
        <taxon>Bacilli</taxon>
        <taxon>Bacillales</taxon>
        <taxon>Bacillaceae</taxon>
        <taxon>Gracilibacillus</taxon>
    </lineage>
</organism>
<evidence type="ECO:0000256" key="2">
    <source>
        <dbReference type="ARBA" id="ARBA00004893"/>
    </source>
</evidence>
<feature type="binding site" evidence="13">
    <location>
        <position position="164"/>
    </location>
    <ligand>
        <name>substrate</name>
    </ligand>
</feature>
<dbReference type="PANTHER" id="PTHR32179:SF3">
    <property type="entry name" value="NICOTINATE-NUCLEOTIDE PYROPHOSPHORYLASE [CARBOXYLATING]"/>
    <property type="match status" value="1"/>
</dbReference>
<dbReference type="InterPro" id="IPR027277">
    <property type="entry name" value="NadC/ModD"/>
</dbReference>
<sequence length="278" mass="30770">MNKWSLRKKLEDFLEEDIGSGDPSTAFLFDNGQIKRGAFIAKEGGIFAGSDILLEAYHLLDSEIKVECWKEDGEPLDRGDTIATITGNPIALLSGERVILNLIQRMCGIATITNQVVHELNNPAIQVCDTRKTTPGLRMLEKYAVTCGGGVNHRFGLYDGVMIKDNHIVAAGSIKKAIKQVREKLGHMMKIEVEVETERQLEEAILAKPDIIMLDNMEPALIKTLIGKIPKSILTEASGNITIDNIRSYYDTGVDYISLGFITQSAKALDISFQMEEE</sequence>
<evidence type="ECO:0000313" key="16">
    <source>
        <dbReference type="EMBL" id="PWU68357.1"/>
    </source>
</evidence>
<dbReference type="Proteomes" id="UP000245624">
    <property type="component" value="Unassembled WGS sequence"/>
</dbReference>
<dbReference type="Pfam" id="PF01729">
    <property type="entry name" value="QRPTase_C"/>
    <property type="match status" value="1"/>
</dbReference>
<feature type="binding site" evidence="13">
    <location>
        <position position="194"/>
    </location>
    <ligand>
        <name>substrate</name>
    </ligand>
</feature>
<keyword evidence="7 12" id="KW-0328">Glycosyltransferase</keyword>
<comment type="pathway">
    <text evidence="2">Cofactor biosynthesis; NAD(+) biosynthesis; nicotinate D-ribonucleotide from quinolinate: step 1/1.</text>
</comment>
<dbReference type="GO" id="GO:0009435">
    <property type="term" value="P:NAD+ biosynthetic process"/>
    <property type="evidence" value="ECO:0007669"/>
    <property type="project" value="UniProtKB-UniPathway"/>
</dbReference>
<dbReference type="CDD" id="cd01572">
    <property type="entry name" value="QPRTase"/>
    <property type="match status" value="1"/>
</dbReference>
<feature type="binding site" evidence="13">
    <location>
        <position position="154"/>
    </location>
    <ligand>
        <name>substrate</name>
    </ligand>
</feature>
<feature type="domain" description="Quinolinate phosphoribosyl transferase C-terminal" evidence="14">
    <location>
        <begin position="109"/>
        <end position="273"/>
    </location>
</feature>
<evidence type="ECO:0000256" key="12">
    <source>
        <dbReference type="PIRNR" id="PIRNR006250"/>
    </source>
</evidence>
<dbReference type="FunFam" id="3.90.1170.20:FF:000001">
    <property type="entry name" value="Nicotinate-nucleotide diphosphorylase (Carboxylating)"/>
    <property type="match status" value="1"/>
</dbReference>
<comment type="catalytic activity">
    <reaction evidence="10">
        <text>nicotinate beta-D-ribonucleotide + CO2 + diphosphate = quinolinate + 5-phospho-alpha-D-ribose 1-diphosphate + 2 H(+)</text>
        <dbReference type="Rhea" id="RHEA:12733"/>
        <dbReference type="ChEBI" id="CHEBI:15378"/>
        <dbReference type="ChEBI" id="CHEBI:16526"/>
        <dbReference type="ChEBI" id="CHEBI:29959"/>
        <dbReference type="ChEBI" id="CHEBI:33019"/>
        <dbReference type="ChEBI" id="CHEBI:57502"/>
        <dbReference type="ChEBI" id="CHEBI:58017"/>
        <dbReference type="EC" id="2.4.2.19"/>
    </reaction>
</comment>
<feature type="binding site" evidence="13">
    <location>
        <begin position="238"/>
        <end position="240"/>
    </location>
    <ligand>
        <name>substrate</name>
    </ligand>
</feature>
<dbReference type="InterPro" id="IPR022412">
    <property type="entry name" value="Quinolinate_PRibosylTrfase_N"/>
</dbReference>
<keyword evidence="8 12" id="KW-0808">Transferase</keyword>
<proteinExistence type="inferred from homology"/>
<comment type="similarity">
    <text evidence="3 12">Belongs to the NadC/ModD family.</text>
</comment>
<dbReference type="InterPro" id="IPR004393">
    <property type="entry name" value="NadC"/>
</dbReference>
<dbReference type="InterPro" id="IPR002638">
    <property type="entry name" value="Quinolinate_PRibosylTrfase_C"/>
</dbReference>
<dbReference type="GO" id="GO:0034213">
    <property type="term" value="P:quinolinate catabolic process"/>
    <property type="evidence" value="ECO:0007669"/>
    <property type="project" value="TreeGrafter"/>
</dbReference>
<evidence type="ECO:0000256" key="9">
    <source>
        <dbReference type="ARBA" id="ARBA00033102"/>
    </source>
</evidence>
<dbReference type="Gene3D" id="3.20.20.70">
    <property type="entry name" value="Aldolase class I"/>
    <property type="match status" value="1"/>
</dbReference>
<feature type="binding site" evidence="13">
    <location>
        <begin position="259"/>
        <end position="261"/>
    </location>
    <ligand>
        <name>substrate</name>
    </ligand>
</feature>
<dbReference type="InterPro" id="IPR036068">
    <property type="entry name" value="Nicotinate_pribotase-like_C"/>
</dbReference>
<dbReference type="Gene3D" id="3.90.1170.20">
    <property type="entry name" value="Quinolinate phosphoribosyl transferase, N-terminal domain"/>
    <property type="match status" value="1"/>
</dbReference>
<evidence type="ECO:0000256" key="13">
    <source>
        <dbReference type="PIRSR" id="PIRSR006250-1"/>
    </source>
</evidence>
<comment type="function">
    <text evidence="1">Involved in the catabolism of quinolinic acid (QA).</text>
</comment>
<dbReference type="SUPFAM" id="SSF54675">
    <property type="entry name" value="Nicotinate/Quinolinate PRTase N-terminal domain-like"/>
    <property type="match status" value="1"/>
</dbReference>
<feature type="binding site" evidence="13">
    <location>
        <begin position="130"/>
        <end position="132"/>
    </location>
    <ligand>
        <name>substrate</name>
    </ligand>
</feature>
<evidence type="ECO:0000256" key="3">
    <source>
        <dbReference type="ARBA" id="ARBA00009400"/>
    </source>
</evidence>
<evidence type="ECO:0000259" key="14">
    <source>
        <dbReference type="Pfam" id="PF01729"/>
    </source>
</evidence>
<dbReference type="FunFam" id="3.20.20.70:FF:000030">
    <property type="entry name" value="Nicotinate-nucleotide pyrophosphorylase, carboxylating"/>
    <property type="match status" value="1"/>
</dbReference>
<dbReference type="GO" id="GO:0004514">
    <property type="term" value="F:nicotinate-nucleotide diphosphorylase (carboxylating) activity"/>
    <property type="evidence" value="ECO:0007669"/>
    <property type="project" value="UniProtKB-EC"/>
</dbReference>
<comment type="subunit">
    <text evidence="4">Hexamer formed by 3 homodimers.</text>
</comment>
<dbReference type="InterPro" id="IPR037128">
    <property type="entry name" value="Quinolinate_PRibosylTase_N_sf"/>
</dbReference>
<evidence type="ECO:0000256" key="7">
    <source>
        <dbReference type="ARBA" id="ARBA00022676"/>
    </source>
</evidence>
<keyword evidence="17" id="KW-1185">Reference proteome</keyword>
<dbReference type="EMBL" id="QGTD01000008">
    <property type="protein sequence ID" value="PWU68357.1"/>
    <property type="molecule type" value="Genomic_DNA"/>
</dbReference>
<dbReference type="Pfam" id="PF02749">
    <property type="entry name" value="QRPTase_N"/>
    <property type="match status" value="1"/>
</dbReference>
<dbReference type="RefSeq" id="WP_109984064.1">
    <property type="nucleotide sequence ID" value="NZ_JAJUIE010000040.1"/>
</dbReference>
<evidence type="ECO:0000313" key="17">
    <source>
        <dbReference type="Proteomes" id="UP000245624"/>
    </source>
</evidence>
<reference evidence="16 17" key="1">
    <citation type="submission" date="2018-05" db="EMBL/GenBank/DDBJ databases">
        <title>Genomic analysis of Gracilibacillus dipsosauri DD1 reveals novel features of a salt-tolerant amylase.</title>
        <authorList>
            <person name="Deutch C.E."/>
            <person name="Yang S."/>
        </authorList>
    </citation>
    <scope>NUCLEOTIDE SEQUENCE [LARGE SCALE GENOMIC DNA]</scope>
    <source>
        <strain evidence="16 17">DD1</strain>
    </source>
</reference>
<evidence type="ECO:0000256" key="10">
    <source>
        <dbReference type="ARBA" id="ARBA00047445"/>
    </source>
</evidence>
<evidence type="ECO:0000259" key="15">
    <source>
        <dbReference type="Pfam" id="PF02749"/>
    </source>
</evidence>
<feature type="binding site" evidence="13">
    <location>
        <position position="97"/>
    </location>
    <ligand>
        <name>substrate</name>
    </ligand>
</feature>
<name>A0A317KXZ4_9BACI</name>
<dbReference type="OrthoDB" id="9782546at2"/>
<dbReference type="UniPathway" id="UPA00253">
    <property type="reaction ID" value="UER00331"/>
</dbReference>
<dbReference type="NCBIfam" id="TIGR00078">
    <property type="entry name" value="nadC"/>
    <property type="match status" value="1"/>
</dbReference>
<evidence type="ECO:0000256" key="8">
    <source>
        <dbReference type="ARBA" id="ARBA00022679"/>
    </source>
</evidence>
<evidence type="ECO:0000256" key="5">
    <source>
        <dbReference type="ARBA" id="ARBA00011944"/>
    </source>
</evidence>
<dbReference type="GO" id="GO:0005737">
    <property type="term" value="C:cytoplasm"/>
    <property type="evidence" value="ECO:0007669"/>
    <property type="project" value="TreeGrafter"/>
</dbReference>
<dbReference type="PANTHER" id="PTHR32179">
    <property type="entry name" value="NICOTINATE-NUCLEOTIDE PYROPHOSPHORYLASE [CARBOXYLATING]"/>
    <property type="match status" value="1"/>
</dbReference>
<dbReference type="SUPFAM" id="SSF51690">
    <property type="entry name" value="Nicotinate/Quinolinate PRTase C-terminal domain-like"/>
    <property type="match status" value="1"/>
</dbReference>